<evidence type="ECO:0000259" key="7">
    <source>
        <dbReference type="Pfam" id="PF25919"/>
    </source>
</evidence>
<dbReference type="EMBL" id="UOFP01000280">
    <property type="protein sequence ID" value="VAW89567.1"/>
    <property type="molecule type" value="Genomic_DNA"/>
</dbReference>
<feature type="transmembrane region" description="Helical" evidence="5">
    <location>
        <begin position="6"/>
        <end position="26"/>
    </location>
</feature>
<dbReference type="Pfam" id="PF25975">
    <property type="entry name" value="CzcB_C"/>
    <property type="match status" value="1"/>
</dbReference>
<evidence type="ECO:0000313" key="10">
    <source>
        <dbReference type="EMBL" id="VAW89567.1"/>
    </source>
</evidence>
<keyword evidence="5" id="KW-0472">Membrane</keyword>
<dbReference type="Pfam" id="PF25919">
    <property type="entry name" value="BSH_CusB"/>
    <property type="match status" value="1"/>
</dbReference>
<keyword evidence="2" id="KW-0813">Transport</keyword>
<reference evidence="10" key="1">
    <citation type="submission" date="2018-06" db="EMBL/GenBank/DDBJ databases">
        <authorList>
            <person name="Zhirakovskaya E."/>
        </authorList>
    </citation>
    <scope>NUCLEOTIDE SEQUENCE</scope>
</reference>
<dbReference type="GO" id="GO:0060003">
    <property type="term" value="P:copper ion export"/>
    <property type="evidence" value="ECO:0007669"/>
    <property type="project" value="TreeGrafter"/>
</dbReference>
<feature type="domain" description="CusB-like three alpha-helical bundle" evidence="6">
    <location>
        <begin position="204"/>
        <end position="265"/>
    </location>
</feature>
<dbReference type="InterPro" id="IPR058790">
    <property type="entry name" value="BSH_CusB"/>
</dbReference>
<dbReference type="Gene3D" id="2.40.420.20">
    <property type="match status" value="1"/>
</dbReference>
<dbReference type="FunFam" id="2.40.420.20:FF:000003">
    <property type="entry name" value="Cation efflux system protein cusB"/>
    <property type="match status" value="1"/>
</dbReference>
<accession>A0A3B0ZQE5</accession>
<evidence type="ECO:0000256" key="5">
    <source>
        <dbReference type="SAM" id="Phobius"/>
    </source>
</evidence>
<dbReference type="AlphaFoldDB" id="A0A3B0ZQE5"/>
<dbReference type="PANTHER" id="PTHR30097">
    <property type="entry name" value="CATION EFFLUX SYSTEM PROTEIN CUSB"/>
    <property type="match status" value="1"/>
</dbReference>
<name>A0A3B0ZQE5_9ZZZZ</name>
<evidence type="ECO:0000259" key="8">
    <source>
        <dbReference type="Pfam" id="PF25954"/>
    </source>
</evidence>
<organism evidence="10">
    <name type="scientific">hydrothermal vent metagenome</name>
    <dbReference type="NCBI Taxonomy" id="652676"/>
    <lineage>
        <taxon>unclassified sequences</taxon>
        <taxon>metagenomes</taxon>
        <taxon>ecological metagenomes</taxon>
    </lineage>
</organism>
<comment type="similarity">
    <text evidence="1">Belongs to the membrane fusion protein (MFP) (TC 8.A.1) family.</text>
</comment>
<feature type="domain" description="CzcB-like C-terminal circularly permuted SH3-like" evidence="9">
    <location>
        <begin position="387"/>
        <end position="446"/>
    </location>
</feature>
<protein>
    <submittedName>
        <fullName evidence="10">Probable Co/Zn/Cd efflux system membrane fusion protein</fullName>
    </submittedName>
</protein>
<dbReference type="Pfam" id="PF25954">
    <property type="entry name" value="Beta-barrel_RND_2"/>
    <property type="match status" value="1"/>
</dbReference>
<evidence type="ECO:0000256" key="3">
    <source>
        <dbReference type="ARBA" id="ARBA00022729"/>
    </source>
</evidence>
<feature type="domain" description="CusB-like beta-barrel" evidence="8">
    <location>
        <begin position="304"/>
        <end position="377"/>
    </location>
</feature>
<dbReference type="PANTHER" id="PTHR30097:SF15">
    <property type="entry name" value="CATION EFFLUX SYSTEM PROTEIN CUSB"/>
    <property type="match status" value="1"/>
</dbReference>
<keyword evidence="5" id="KW-0812">Transmembrane</keyword>
<dbReference type="InterPro" id="IPR058792">
    <property type="entry name" value="Beta-barrel_RND_2"/>
</dbReference>
<dbReference type="Gene3D" id="2.40.30.170">
    <property type="match status" value="1"/>
</dbReference>
<dbReference type="GO" id="GO:0030288">
    <property type="term" value="C:outer membrane-bounded periplasmic space"/>
    <property type="evidence" value="ECO:0007669"/>
    <property type="project" value="TreeGrafter"/>
</dbReference>
<evidence type="ECO:0000259" key="9">
    <source>
        <dbReference type="Pfam" id="PF25975"/>
    </source>
</evidence>
<keyword evidence="4" id="KW-0406">Ion transport</keyword>
<dbReference type="GO" id="GO:0016020">
    <property type="term" value="C:membrane"/>
    <property type="evidence" value="ECO:0007669"/>
    <property type="project" value="InterPro"/>
</dbReference>
<evidence type="ECO:0000256" key="1">
    <source>
        <dbReference type="ARBA" id="ARBA00009477"/>
    </source>
</evidence>
<dbReference type="InterPro" id="IPR051909">
    <property type="entry name" value="MFP_Cation_Efflux"/>
</dbReference>
<dbReference type="Gene3D" id="6.10.140.730">
    <property type="match status" value="1"/>
</dbReference>
<dbReference type="InterPro" id="IPR058791">
    <property type="entry name" value="3HB_CusB"/>
</dbReference>
<dbReference type="GO" id="GO:0046914">
    <property type="term" value="F:transition metal ion binding"/>
    <property type="evidence" value="ECO:0007669"/>
    <property type="project" value="TreeGrafter"/>
</dbReference>
<evidence type="ECO:0000256" key="2">
    <source>
        <dbReference type="ARBA" id="ARBA00022448"/>
    </source>
</evidence>
<evidence type="ECO:0000259" key="6">
    <source>
        <dbReference type="Pfam" id="PF25869"/>
    </source>
</evidence>
<sequence>MNNSTVTVVVIAAIGVGFVAGSWVAMHEPPSPEMAAMTENSSVERKVLFYRNPMNPAITSPVFTQDDMGMDYIAVYADEGKPKEKEVLFYRNPMNPAITSPVFTQDDMGMDYIPVYANGGGDDEPAGTVTIDPVTVQNIGVRTARVETHDLSRALNGLGRVDFNEERLFRLHPKTSGWIEQLRVDETGKRVNKDTILLGIYSPELVAAQQEYLVALNNWETVRNSSATQMKKSSKIMVESARERLQLFDVPEHQIHELEQSRKIKKQLHIHSPFEGRVMHIGVREGQYVTPKDELYLIADLGRIWVNVDIFEDELSWLKVGDRAEMRVRAEPGRTYNGKITFIHPTLNRKSRTVQVRLEFDNSDLSLKPGMFSNVTLYVDPQLDALVVPSEAIVRSGSREQLFVVREPGKFEPREVTLGVTAQGMTQILSGVEAGEEVVTSSQFLIDSESKLREATAKMMAVMAAESAVEEDMSDMSMDDMGMDDMDMGDMTMEESSHGH</sequence>
<proteinExistence type="inferred from homology"/>
<keyword evidence="3" id="KW-0732">Signal</keyword>
<dbReference type="InterPro" id="IPR006143">
    <property type="entry name" value="RND_pump_MFP"/>
</dbReference>
<dbReference type="GO" id="GO:0015679">
    <property type="term" value="P:plasma membrane copper ion transport"/>
    <property type="evidence" value="ECO:0007669"/>
    <property type="project" value="TreeGrafter"/>
</dbReference>
<evidence type="ECO:0000256" key="4">
    <source>
        <dbReference type="ARBA" id="ARBA00023065"/>
    </source>
</evidence>
<dbReference type="GO" id="GO:0022857">
    <property type="term" value="F:transmembrane transporter activity"/>
    <property type="evidence" value="ECO:0007669"/>
    <property type="project" value="InterPro"/>
</dbReference>
<keyword evidence="5" id="KW-1133">Transmembrane helix</keyword>
<feature type="domain" description="CusB-like barrel-sandwich hybrid" evidence="7">
    <location>
        <begin position="171"/>
        <end position="298"/>
    </location>
</feature>
<dbReference type="SUPFAM" id="SSF111369">
    <property type="entry name" value="HlyD-like secretion proteins"/>
    <property type="match status" value="1"/>
</dbReference>
<dbReference type="Pfam" id="PF25869">
    <property type="entry name" value="3HB_CusB"/>
    <property type="match status" value="1"/>
</dbReference>
<gene>
    <name evidence="10" type="ORF">MNBD_GAMMA18-1266</name>
</gene>
<dbReference type="FunFam" id="2.40.30.170:FF:000010">
    <property type="entry name" value="Efflux RND transporter periplasmic adaptor subunit"/>
    <property type="match status" value="1"/>
</dbReference>
<dbReference type="NCBIfam" id="TIGR01730">
    <property type="entry name" value="RND_mfp"/>
    <property type="match status" value="1"/>
</dbReference>
<dbReference type="InterPro" id="IPR058649">
    <property type="entry name" value="CzcB_C"/>
</dbReference>